<dbReference type="AlphaFoldDB" id="A0AAW2DTL5"/>
<protein>
    <submittedName>
        <fullName evidence="1">Uncharacterized protein</fullName>
    </submittedName>
</protein>
<accession>A0AAW2DTL5</accession>
<evidence type="ECO:0000313" key="2">
    <source>
        <dbReference type="Proteomes" id="UP001459277"/>
    </source>
</evidence>
<dbReference type="Proteomes" id="UP001459277">
    <property type="component" value="Unassembled WGS sequence"/>
</dbReference>
<proteinExistence type="predicted"/>
<comment type="caution">
    <text evidence="1">The sequence shown here is derived from an EMBL/GenBank/DDBJ whole genome shotgun (WGS) entry which is preliminary data.</text>
</comment>
<gene>
    <name evidence="1" type="ORF">SO802_000558</name>
</gene>
<organism evidence="1 2">
    <name type="scientific">Lithocarpus litseifolius</name>
    <dbReference type="NCBI Taxonomy" id="425828"/>
    <lineage>
        <taxon>Eukaryota</taxon>
        <taxon>Viridiplantae</taxon>
        <taxon>Streptophyta</taxon>
        <taxon>Embryophyta</taxon>
        <taxon>Tracheophyta</taxon>
        <taxon>Spermatophyta</taxon>
        <taxon>Magnoliopsida</taxon>
        <taxon>eudicotyledons</taxon>
        <taxon>Gunneridae</taxon>
        <taxon>Pentapetalae</taxon>
        <taxon>rosids</taxon>
        <taxon>fabids</taxon>
        <taxon>Fagales</taxon>
        <taxon>Fagaceae</taxon>
        <taxon>Lithocarpus</taxon>
    </lineage>
</organism>
<sequence>MAMRSFGGQQIDHSFVYYTGRARVLLVPIRVTSVWVKPVRIPLSYNRSNKIRQFQVGLNCQYNRIYKSIFLRRKFDSPIAAQPILTPPPPPPVIPSISQRVVSIRNCPEIEVILDLLQRKGSFFLSSCCFSWGT</sequence>
<reference evidence="1 2" key="1">
    <citation type="submission" date="2024-01" db="EMBL/GenBank/DDBJ databases">
        <title>A telomere-to-telomere, gap-free genome of sweet tea (Lithocarpus litseifolius).</title>
        <authorList>
            <person name="Zhou J."/>
        </authorList>
    </citation>
    <scope>NUCLEOTIDE SEQUENCE [LARGE SCALE GENOMIC DNA]</scope>
    <source>
        <strain evidence="1">Zhou-2022a</strain>
        <tissue evidence="1">Leaf</tissue>
    </source>
</reference>
<dbReference type="EMBL" id="JAZDWU010000001">
    <property type="protein sequence ID" value="KAL0013489.1"/>
    <property type="molecule type" value="Genomic_DNA"/>
</dbReference>
<name>A0AAW2DTL5_9ROSI</name>
<keyword evidence="2" id="KW-1185">Reference proteome</keyword>
<evidence type="ECO:0000313" key="1">
    <source>
        <dbReference type="EMBL" id="KAL0013489.1"/>
    </source>
</evidence>